<protein>
    <submittedName>
        <fullName evidence="1">Uncharacterized protein</fullName>
    </submittedName>
</protein>
<evidence type="ECO:0000313" key="1">
    <source>
        <dbReference type="EMBL" id="KAI3733939.1"/>
    </source>
</evidence>
<dbReference type="Proteomes" id="UP001055879">
    <property type="component" value="Linkage Group LG04"/>
</dbReference>
<reference evidence="2" key="1">
    <citation type="journal article" date="2022" name="Mol. Ecol. Resour.">
        <title>The genomes of chicory, endive, great burdock and yacon provide insights into Asteraceae palaeo-polyploidization history and plant inulin production.</title>
        <authorList>
            <person name="Fan W."/>
            <person name="Wang S."/>
            <person name="Wang H."/>
            <person name="Wang A."/>
            <person name="Jiang F."/>
            <person name="Liu H."/>
            <person name="Zhao H."/>
            <person name="Xu D."/>
            <person name="Zhang Y."/>
        </authorList>
    </citation>
    <scope>NUCLEOTIDE SEQUENCE [LARGE SCALE GENOMIC DNA]</scope>
    <source>
        <strain evidence="2">cv. Niubang</strain>
    </source>
</reference>
<accession>A0ACB9CI67</accession>
<organism evidence="1 2">
    <name type="scientific">Arctium lappa</name>
    <name type="common">Greater burdock</name>
    <name type="synonym">Lappa major</name>
    <dbReference type="NCBI Taxonomy" id="4217"/>
    <lineage>
        <taxon>Eukaryota</taxon>
        <taxon>Viridiplantae</taxon>
        <taxon>Streptophyta</taxon>
        <taxon>Embryophyta</taxon>
        <taxon>Tracheophyta</taxon>
        <taxon>Spermatophyta</taxon>
        <taxon>Magnoliopsida</taxon>
        <taxon>eudicotyledons</taxon>
        <taxon>Gunneridae</taxon>
        <taxon>Pentapetalae</taxon>
        <taxon>asterids</taxon>
        <taxon>campanulids</taxon>
        <taxon>Asterales</taxon>
        <taxon>Asteraceae</taxon>
        <taxon>Carduoideae</taxon>
        <taxon>Cardueae</taxon>
        <taxon>Arctiinae</taxon>
        <taxon>Arctium</taxon>
    </lineage>
</organism>
<keyword evidence="2" id="KW-1185">Reference proteome</keyword>
<dbReference type="EMBL" id="CM042050">
    <property type="protein sequence ID" value="KAI3733939.1"/>
    <property type="molecule type" value="Genomic_DNA"/>
</dbReference>
<proteinExistence type="predicted"/>
<gene>
    <name evidence="1" type="ORF">L6452_13398</name>
</gene>
<name>A0ACB9CI67_ARCLA</name>
<reference evidence="1 2" key="2">
    <citation type="journal article" date="2022" name="Mol. Ecol. Resour.">
        <title>The genomes of chicory, endive, great burdock and yacon provide insights into Asteraceae paleo-polyploidization history and plant inulin production.</title>
        <authorList>
            <person name="Fan W."/>
            <person name="Wang S."/>
            <person name="Wang H."/>
            <person name="Wang A."/>
            <person name="Jiang F."/>
            <person name="Liu H."/>
            <person name="Zhao H."/>
            <person name="Xu D."/>
            <person name="Zhang Y."/>
        </authorList>
    </citation>
    <scope>NUCLEOTIDE SEQUENCE [LARGE SCALE GENOMIC DNA]</scope>
    <source>
        <strain evidence="2">cv. Niubang</strain>
    </source>
</reference>
<sequence>MAKPSLSSMAPNDPNPSKQISLHAVYTVTNIQHKIRILDGTKVTYNSWVKLFQLHARGYKVLDHIDVQRSFPERKRSYNEEVTAKTVNEKQAGRTSDNVAWQCFWRLLAWRIQVSPKELKLE</sequence>
<comment type="caution">
    <text evidence="1">The sequence shown here is derived from an EMBL/GenBank/DDBJ whole genome shotgun (WGS) entry which is preliminary data.</text>
</comment>
<evidence type="ECO:0000313" key="2">
    <source>
        <dbReference type="Proteomes" id="UP001055879"/>
    </source>
</evidence>